<dbReference type="EMBL" id="LSYV01000013">
    <property type="protein sequence ID" value="KXZ51545.1"/>
    <property type="molecule type" value="Genomic_DNA"/>
</dbReference>
<evidence type="ECO:0000313" key="4">
    <source>
        <dbReference type="EMBL" id="KXZ51545.1"/>
    </source>
</evidence>
<evidence type="ECO:0000256" key="1">
    <source>
        <dbReference type="ARBA" id="ARBA00022598"/>
    </source>
</evidence>
<comment type="caution">
    <text evidence="4">The sequence shown here is derived from an EMBL/GenBank/DDBJ whole genome shotgun (WGS) entry which is preliminary data.</text>
</comment>
<dbReference type="Gene3D" id="1.10.3260.10">
    <property type="entry name" value="DNA ligase, ATP-dependent, N-terminal domain"/>
    <property type="match status" value="1"/>
</dbReference>
<dbReference type="PANTHER" id="PTHR45997">
    <property type="entry name" value="DNA LIGASE 4"/>
    <property type="match status" value="1"/>
</dbReference>
<dbReference type="AlphaFoldDB" id="A0A150GP30"/>
<dbReference type="InterPro" id="IPR036599">
    <property type="entry name" value="DNA_ligase_N_sf"/>
</dbReference>
<dbReference type="InterPro" id="IPR029710">
    <property type="entry name" value="LIG4"/>
</dbReference>
<dbReference type="Gene3D" id="3.30.470.30">
    <property type="entry name" value="DNA ligase/mRNA capping enzyme"/>
    <property type="match status" value="1"/>
</dbReference>
<dbReference type="InterPro" id="IPR012308">
    <property type="entry name" value="DNA_ligase_ATP-dep_N"/>
</dbReference>
<dbReference type="Pfam" id="PF04675">
    <property type="entry name" value="DNA_ligase_A_N"/>
    <property type="match status" value="1"/>
</dbReference>
<accession>A0A150GP30</accession>
<dbReference type="OrthoDB" id="151490at2759"/>
<dbReference type="Proteomes" id="UP000075714">
    <property type="component" value="Unassembled WGS sequence"/>
</dbReference>
<dbReference type="GO" id="GO:0006303">
    <property type="term" value="P:double-strand break repair via nonhomologous end joining"/>
    <property type="evidence" value="ECO:0007669"/>
    <property type="project" value="TreeGrafter"/>
</dbReference>
<keyword evidence="1" id="KW-0436">Ligase</keyword>
<sequence length="338" mass="37329">MSASQAPGPSGRPGSAAQLSFEDFTKLLDTLVRTPQKGQRKVRVLQRFTDTFLPRRDGNDLFHFYRLLLPSAQVDKERGNYQLKEAKLAAVLAGALGASPGDTERAKQWRGLNVSASGVFHEVMYEVLLRKYLRADQAATGPPLTLGEVNARLDELAARGDSGAQQAVLRGLLLRCSPVAAKWLVLILLRELKIGMSPETILGAYHPDAPDLLNGCMDLRRVLCELIDPRVRVKKKDVVPGQPAKPQLADRCEGGPAGAAKRMRGRRFVTEVHRTDQSSFNFFSRRGLDHGSRRDFAVLGPALEQLLTQERVILDGEMVVWNKTRWVGWMGGEGEDGP</sequence>
<feature type="region of interest" description="Disordered" evidence="2">
    <location>
        <begin position="237"/>
        <end position="256"/>
    </location>
</feature>
<evidence type="ECO:0000256" key="2">
    <source>
        <dbReference type="SAM" id="MobiDB-lite"/>
    </source>
</evidence>
<evidence type="ECO:0000259" key="3">
    <source>
        <dbReference type="Pfam" id="PF04675"/>
    </source>
</evidence>
<dbReference type="GO" id="GO:0003677">
    <property type="term" value="F:DNA binding"/>
    <property type="evidence" value="ECO:0007669"/>
    <property type="project" value="InterPro"/>
</dbReference>
<proteinExistence type="predicted"/>
<keyword evidence="5" id="KW-1185">Reference proteome</keyword>
<evidence type="ECO:0000313" key="5">
    <source>
        <dbReference type="Proteomes" id="UP000075714"/>
    </source>
</evidence>
<dbReference type="GO" id="GO:0032807">
    <property type="term" value="C:DNA ligase IV complex"/>
    <property type="evidence" value="ECO:0007669"/>
    <property type="project" value="TreeGrafter"/>
</dbReference>
<dbReference type="SUPFAM" id="SSF56091">
    <property type="entry name" value="DNA ligase/mRNA capping enzyme, catalytic domain"/>
    <property type="match status" value="1"/>
</dbReference>
<organism evidence="4 5">
    <name type="scientific">Gonium pectorale</name>
    <name type="common">Green alga</name>
    <dbReference type="NCBI Taxonomy" id="33097"/>
    <lineage>
        <taxon>Eukaryota</taxon>
        <taxon>Viridiplantae</taxon>
        <taxon>Chlorophyta</taxon>
        <taxon>core chlorophytes</taxon>
        <taxon>Chlorophyceae</taxon>
        <taxon>CS clade</taxon>
        <taxon>Chlamydomonadales</taxon>
        <taxon>Volvocaceae</taxon>
        <taxon>Gonium</taxon>
    </lineage>
</organism>
<dbReference type="STRING" id="33097.A0A150GP30"/>
<dbReference type="GO" id="GO:0006297">
    <property type="term" value="P:nucleotide-excision repair, DNA gap filling"/>
    <property type="evidence" value="ECO:0007669"/>
    <property type="project" value="TreeGrafter"/>
</dbReference>
<dbReference type="GO" id="GO:0003910">
    <property type="term" value="F:DNA ligase (ATP) activity"/>
    <property type="evidence" value="ECO:0007669"/>
    <property type="project" value="InterPro"/>
</dbReference>
<dbReference type="GO" id="GO:0006310">
    <property type="term" value="P:DNA recombination"/>
    <property type="evidence" value="ECO:0007669"/>
    <property type="project" value="InterPro"/>
</dbReference>
<gene>
    <name evidence="4" type="ORF">GPECTOR_12g508</name>
</gene>
<dbReference type="GO" id="GO:0005524">
    <property type="term" value="F:ATP binding"/>
    <property type="evidence" value="ECO:0007669"/>
    <property type="project" value="InterPro"/>
</dbReference>
<feature type="domain" description="DNA ligase ATP-dependent N-terminal" evidence="3">
    <location>
        <begin position="20"/>
        <end position="206"/>
    </location>
</feature>
<dbReference type="PANTHER" id="PTHR45997:SF1">
    <property type="entry name" value="DNA LIGASE 4"/>
    <property type="match status" value="1"/>
</dbReference>
<name>A0A150GP30_GONPE</name>
<protein>
    <recommendedName>
        <fullName evidence="3">DNA ligase ATP-dependent N-terminal domain-containing protein</fullName>
    </recommendedName>
</protein>
<dbReference type="SUPFAM" id="SSF117018">
    <property type="entry name" value="ATP-dependent DNA ligase DNA-binding domain"/>
    <property type="match status" value="1"/>
</dbReference>
<reference evidence="5" key="1">
    <citation type="journal article" date="2016" name="Nat. Commun.">
        <title>The Gonium pectorale genome demonstrates co-option of cell cycle regulation during the evolution of multicellularity.</title>
        <authorList>
            <person name="Hanschen E.R."/>
            <person name="Marriage T.N."/>
            <person name="Ferris P.J."/>
            <person name="Hamaji T."/>
            <person name="Toyoda A."/>
            <person name="Fujiyama A."/>
            <person name="Neme R."/>
            <person name="Noguchi H."/>
            <person name="Minakuchi Y."/>
            <person name="Suzuki M."/>
            <person name="Kawai-Toyooka H."/>
            <person name="Smith D.R."/>
            <person name="Sparks H."/>
            <person name="Anderson J."/>
            <person name="Bakaric R."/>
            <person name="Luria V."/>
            <person name="Karger A."/>
            <person name="Kirschner M.W."/>
            <person name="Durand P.M."/>
            <person name="Michod R.E."/>
            <person name="Nozaki H."/>
            <person name="Olson B.J."/>
        </authorList>
    </citation>
    <scope>NUCLEOTIDE SEQUENCE [LARGE SCALE GENOMIC DNA]</scope>
    <source>
        <strain evidence="5">NIES-2863</strain>
    </source>
</reference>